<accession>A0A5P3AFT2</accession>
<reference evidence="5 6" key="1">
    <citation type="submission" date="2018-08" db="EMBL/GenBank/DDBJ databases">
        <title>Genetic Globetrotter - A new plasmid hitch-hiking vast phylogenetic and geographic distances.</title>
        <authorList>
            <person name="Vollmers J."/>
            <person name="Petersen J."/>
        </authorList>
    </citation>
    <scope>NUCLEOTIDE SEQUENCE [LARGE SCALE GENOMIC DNA]</scope>
    <source>
        <strain evidence="5 6">DSM 26383</strain>
    </source>
</reference>
<sequence precursor="true">MTHHPSTHAASTRRLWTAAAAGALCLGVAAPMAVAQSSGAEMPEKDITFTSAEGEEIGTGTLTGTPAGVLIEVDLQNLPADSWHGFHIHEKGVCDVESGFKSAGGHFNAGDTEHGLLVEGGAHSGDMPNQYVSADGKLIAQVLNTAVSIGGEADVSGRAIVIHGGADDYESQPSGDAGERIACAVIE</sequence>
<proteinExistence type="inferred from homology"/>
<dbReference type="Gene3D" id="2.60.40.200">
    <property type="entry name" value="Superoxide dismutase, copper/zinc binding domain"/>
    <property type="match status" value="1"/>
</dbReference>
<dbReference type="InterPro" id="IPR018152">
    <property type="entry name" value="SOD_Cu/Zn_BS"/>
</dbReference>
<dbReference type="CDD" id="cd00305">
    <property type="entry name" value="Cu-Zn_Superoxide_Dismutase"/>
    <property type="match status" value="1"/>
</dbReference>
<dbReference type="EMBL" id="CP031598">
    <property type="protein sequence ID" value="QEW27168.1"/>
    <property type="molecule type" value="Genomic_DNA"/>
</dbReference>
<comment type="cofactor">
    <cofactor evidence="2">
        <name>Cu cation</name>
        <dbReference type="ChEBI" id="CHEBI:23378"/>
    </cofactor>
    <text evidence="2">Binds 1 copper ion per subunit.</text>
</comment>
<keyword evidence="2" id="KW-0862">Zinc</keyword>
<evidence type="ECO:0000256" key="1">
    <source>
        <dbReference type="ARBA" id="ARBA00010457"/>
    </source>
</evidence>
<evidence type="ECO:0000313" key="6">
    <source>
        <dbReference type="Proteomes" id="UP000325785"/>
    </source>
</evidence>
<dbReference type="PANTHER" id="PTHR10003">
    <property type="entry name" value="SUPEROXIDE DISMUTASE CU-ZN -RELATED"/>
    <property type="match status" value="1"/>
</dbReference>
<dbReference type="PRINTS" id="PR00068">
    <property type="entry name" value="CUZNDISMTASE"/>
</dbReference>
<dbReference type="EC" id="1.15.1.1" evidence="2"/>
<dbReference type="Pfam" id="PF00080">
    <property type="entry name" value="Sod_Cu"/>
    <property type="match status" value="1"/>
</dbReference>
<dbReference type="Proteomes" id="UP000325785">
    <property type="component" value="Chromosome"/>
</dbReference>
<evidence type="ECO:0000256" key="2">
    <source>
        <dbReference type="RuleBase" id="RU000393"/>
    </source>
</evidence>
<dbReference type="InterPro" id="IPR036423">
    <property type="entry name" value="SOD-like_Cu/Zn_dom_sf"/>
</dbReference>
<feature type="signal peptide" evidence="3">
    <location>
        <begin position="1"/>
        <end position="35"/>
    </location>
</feature>
<dbReference type="InterPro" id="IPR001424">
    <property type="entry name" value="SOD_Cu_Zn_dom"/>
</dbReference>
<comment type="catalytic activity">
    <reaction evidence="2">
        <text>2 superoxide + 2 H(+) = H2O2 + O2</text>
        <dbReference type="Rhea" id="RHEA:20696"/>
        <dbReference type="ChEBI" id="CHEBI:15378"/>
        <dbReference type="ChEBI" id="CHEBI:15379"/>
        <dbReference type="ChEBI" id="CHEBI:16240"/>
        <dbReference type="ChEBI" id="CHEBI:18421"/>
        <dbReference type="EC" id="1.15.1.1"/>
    </reaction>
</comment>
<dbReference type="KEGG" id="rid:RIdsm_02978"/>
<name>A0A5P3AFT2_9RHOB</name>
<gene>
    <name evidence="5" type="primary">sodC</name>
    <name evidence="5" type="ORF">RIdsm_02978</name>
</gene>
<evidence type="ECO:0000256" key="3">
    <source>
        <dbReference type="SAM" id="SignalP"/>
    </source>
</evidence>
<dbReference type="GO" id="GO:0004784">
    <property type="term" value="F:superoxide dismutase activity"/>
    <property type="evidence" value="ECO:0007669"/>
    <property type="project" value="UniProtKB-EC"/>
</dbReference>
<keyword evidence="2 5" id="KW-0560">Oxidoreductase</keyword>
<organism evidence="5 6">
    <name type="scientific">Roseovarius indicus</name>
    <dbReference type="NCBI Taxonomy" id="540747"/>
    <lineage>
        <taxon>Bacteria</taxon>
        <taxon>Pseudomonadati</taxon>
        <taxon>Pseudomonadota</taxon>
        <taxon>Alphaproteobacteria</taxon>
        <taxon>Rhodobacterales</taxon>
        <taxon>Roseobacteraceae</taxon>
        <taxon>Roseovarius</taxon>
    </lineage>
</organism>
<keyword evidence="3" id="KW-0732">Signal</keyword>
<evidence type="ECO:0000313" key="5">
    <source>
        <dbReference type="EMBL" id="QEW27168.1"/>
    </source>
</evidence>
<dbReference type="InterPro" id="IPR024134">
    <property type="entry name" value="SOD_Cu/Zn_/chaperone"/>
</dbReference>
<feature type="chain" id="PRO_5024980858" description="Superoxide dismutase [Cu-Zn]" evidence="3">
    <location>
        <begin position="36"/>
        <end position="187"/>
    </location>
</feature>
<keyword evidence="2" id="KW-0479">Metal-binding</keyword>
<evidence type="ECO:0000259" key="4">
    <source>
        <dbReference type="Pfam" id="PF00080"/>
    </source>
</evidence>
<comment type="function">
    <text evidence="2">Destroys radicals which are normally produced within the cells and which are toxic to biological systems.</text>
</comment>
<dbReference type="PROSITE" id="PS00332">
    <property type="entry name" value="SOD_CU_ZN_2"/>
    <property type="match status" value="1"/>
</dbReference>
<comment type="cofactor">
    <cofactor evidence="2">
        <name>Zn(2+)</name>
        <dbReference type="ChEBI" id="CHEBI:29105"/>
    </cofactor>
    <text evidence="2">Binds 1 zinc ion per subunit.</text>
</comment>
<dbReference type="RefSeq" id="WP_082647385.1">
    <property type="nucleotide sequence ID" value="NZ_CP031598.1"/>
</dbReference>
<dbReference type="GO" id="GO:0005507">
    <property type="term" value="F:copper ion binding"/>
    <property type="evidence" value="ECO:0007669"/>
    <property type="project" value="InterPro"/>
</dbReference>
<dbReference type="SUPFAM" id="SSF49329">
    <property type="entry name" value="Cu,Zn superoxide dismutase-like"/>
    <property type="match status" value="1"/>
</dbReference>
<dbReference type="AlphaFoldDB" id="A0A5P3AFT2"/>
<keyword evidence="2" id="KW-0186">Copper</keyword>
<feature type="domain" description="Superoxide dismutase copper/zinc binding" evidence="4">
    <location>
        <begin position="61"/>
        <end position="186"/>
    </location>
</feature>
<dbReference type="OrthoDB" id="5431326at2"/>
<comment type="similarity">
    <text evidence="1 2">Belongs to the Cu-Zn superoxide dismutase family.</text>
</comment>
<protein>
    <recommendedName>
        <fullName evidence="2">Superoxide dismutase [Cu-Zn]</fullName>
        <ecNumber evidence="2">1.15.1.1</ecNumber>
    </recommendedName>
</protein>